<dbReference type="GO" id="GO:0020037">
    <property type="term" value="F:heme binding"/>
    <property type="evidence" value="ECO:0007669"/>
    <property type="project" value="InterPro"/>
</dbReference>
<dbReference type="GO" id="GO:0004497">
    <property type="term" value="F:monooxygenase activity"/>
    <property type="evidence" value="ECO:0007669"/>
    <property type="project" value="UniProtKB-KW"/>
</dbReference>
<evidence type="ECO:0000256" key="6">
    <source>
        <dbReference type="ARBA" id="ARBA00023033"/>
    </source>
</evidence>
<evidence type="ECO:0000256" key="2">
    <source>
        <dbReference type="ARBA" id="ARBA00022617"/>
    </source>
</evidence>
<dbReference type="CDD" id="cd11030">
    <property type="entry name" value="CYP105-like"/>
    <property type="match status" value="1"/>
</dbReference>
<dbReference type="GO" id="GO:0005506">
    <property type="term" value="F:iron ion binding"/>
    <property type="evidence" value="ECO:0007669"/>
    <property type="project" value="InterPro"/>
</dbReference>
<dbReference type="PRINTS" id="PR00359">
    <property type="entry name" value="BP450"/>
</dbReference>
<dbReference type="FunFam" id="1.10.630.10:FF:000018">
    <property type="entry name" value="Cytochrome P450 monooxygenase"/>
    <property type="match status" value="1"/>
</dbReference>
<comment type="similarity">
    <text evidence="1 7">Belongs to the cytochrome P450 family.</text>
</comment>
<evidence type="ECO:0000313" key="9">
    <source>
        <dbReference type="Proteomes" id="UP000037151"/>
    </source>
</evidence>
<dbReference type="PRINTS" id="PR00385">
    <property type="entry name" value="P450"/>
</dbReference>
<dbReference type="EMBL" id="JPPY01000129">
    <property type="protein sequence ID" value="KND33122.1"/>
    <property type="molecule type" value="Genomic_DNA"/>
</dbReference>
<gene>
    <name evidence="8" type="ORF">IQ63_20570</name>
</gene>
<dbReference type="Proteomes" id="UP000037151">
    <property type="component" value="Unassembled WGS sequence"/>
</dbReference>
<evidence type="ECO:0000313" key="8">
    <source>
        <dbReference type="EMBL" id="KND33122.1"/>
    </source>
</evidence>
<keyword evidence="2 7" id="KW-0349">Heme</keyword>
<sequence length="410" mass="45367">MTEMLDHDVPSFPMARACPMHPSAAYRELREQEPVSRVRMPDGQVAWLVTGHDLARKLLADPRVSADRLHPAFPGRLTAEQRTAAERVRRLSTRRSMIHLDGAEHGAHRKLLTGEFSLRRIAALRPRIQEIVDRSIDALLAAPQPADLVEHVSEAVPSLVICELLGVPHEQRRDFHTWAGMLVSRTVSMRERAAASDALNDFLEGLVTEKERGEPTDDLIGRLIARNRQTPVMTHDEIVGTAVMLLIAGHQTTANMISLGVVALLESPEHRARITADPALLPTAVEEMLRYFSVVENAPARVATEDIEIGGVTIRKDEGIVVSALAADWDDTVFEHPDRLDFERGARHHVAFGYGVHQCLGQNLARVELEVVFETLLRRVPGLSLAVPAGELPYKDDAGIYGVHQLPVTC</sequence>
<dbReference type="InterPro" id="IPR001128">
    <property type="entry name" value="Cyt_P450"/>
</dbReference>
<keyword evidence="5 7" id="KW-0408">Iron</keyword>
<evidence type="ECO:0000256" key="5">
    <source>
        <dbReference type="ARBA" id="ARBA00023004"/>
    </source>
</evidence>
<dbReference type="InterPro" id="IPR002397">
    <property type="entry name" value="Cyt_P450_B"/>
</dbReference>
<dbReference type="PANTHER" id="PTHR46696:SF1">
    <property type="entry name" value="CYTOCHROME P450 YJIB-RELATED"/>
    <property type="match status" value="1"/>
</dbReference>
<dbReference type="InterPro" id="IPR017972">
    <property type="entry name" value="Cyt_P450_CS"/>
</dbReference>
<keyword evidence="4 7" id="KW-0560">Oxidoreductase</keyword>
<evidence type="ECO:0000256" key="1">
    <source>
        <dbReference type="ARBA" id="ARBA00010617"/>
    </source>
</evidence>
<dbReference type="PROSITE" id="PS00086">
    <property type="entry name" value="CYTOCHROME_P450"/>
    <property type="match status" value="1"/>
</dbReference>
<evidence type="ECO:0000256" key="7">
    <source>
        <dbReference type="RuleBase" id="RU000461"/>
    </source>
</evidence>
<dbReference type="Pfam" id="PF00067">
    <property type="entry name" value="p450"/>
    <property type="match status" value="1"/>
</dbReference>
<dbReference type="RefSeq" id="WP_050371973.1">
    <property type="nucleotide sequence ID" value="NZ_KQ257822.1"/>
</dbReference>
<evidence type="ECO:0000256" key="4">
    <source>
        <dbReference type="ARBA" id="ARBA00023002"/>
    </source>
</evidence>
<dbReference type="SUPFAM" id="SSF48264">
    <property type="entry name" value="Cytochrome P450"/>
    <property type="match status" value="1"/>
</dbReference>
<protein>
    <submittedName>
        <fullName evidence="8">Cytochrome P450</fullName>
    </submittedName>
</protein>
<dbReference type="GO" id="GO:0016705">
    <property type="term" value="F:oxidoreductase activity, acting on paired donors, with incorporation or reduction of molecular oxygen"/>
    <property type="evidence" value="ECO:0007669"/>
    <property type="project" value="InterPro"/>
</dbReference>
<proteinExistence type="inferred from homology"/>
<dbReference type="PANTHER" id="PTHR46696">
    <property type="entry name" value="P450, PUTATIVE (EUROFUNG)-RELATED"/>
    <property type="match status" value="1"/>
</dbReference>
<dbReference type="InterPro" id="IPR036396">
    <property type="entry name" value="Cyt_P450_sf"/>
</dbReference>
<dbReference type="Gene3D" id="1.10.630.10">
    <property type="entry name" value="Cytochrome P450"/>
    <property type="match status" value="1"/>
</dbReference>
<dbReference type="OrthoDB" id="3664945at2"/>
<organism evidence="8 9">
    <name type="scientific">Streptomyces acidiscabies</name>
    <dbReference type="NCBI Taxonomy" id="42234"/>
    <lineage>
        <taxon>Bacteria</taxon>
        <taxon>Bacillati</taxon>
        <taxon>Actinomycetota</taxon>
        <taxon>Actinomycetes</taxon>
        <taxon>Kitasatosporales</taxon>
        <taxon>Streptomycetaceae</taxon>
        <taxon>Streptomyces</taxon>
    </lineage>
</organism>
<dbReference type="PATRIC" id="fig|42234.21.peg.4242"/>
<comment type="caution">
    <text evidence="8">The sequence shown here is derived from an EMBL/GenBank/DDBJ whole genome shotgun (WGS) entry which is preliminary data.</text>
</comment>
<name>A0A0L0K4T7_9ACTN</name>
<dbReference type="AlphaFoldDB" id="A0A0L0K4T7"/>
<evidence type="ECO:0000256" key="3">
    <source>
        <dbReference type="ARBA" id="ARBA00022723"/>
    </source>
</evidence>
<reference evidence="9" key="1">
    <citation type="submission" date="2014-07" db="EMBL/GenBank/DDBJ databases">
        <title>Genome sequencing of plant-pathogenic Streptomyces species.</title>
        <authorList>
            <person name="Harrison J."/>
            <person name="Sapp M."/>
            <person name="Thwaites R."/>
            <person name="Studholme D.J."/>
        </authorList>
    </citation>
    <scope>NUCLEOTIDE SEQUENCE [LARGE SCALE GENOMIC DNA]</scope>
    <source>
        <strain evidence="9">NCPPB 4445</strain>
    </source>
</reference>
<accession>A0A0L0K4T7</accession>
<keyword evidence="3 7" id="KW-0479">Metal-binding</keyword>
<keyword evidence="6 7" id="KW-0503">Monooxygenase</keyword>